<dbReference type="Proteomes" id="UP000316429">
    <property type="component" value="Unassembled WGS sequence"/>
</dbReference>
<keyword evidence="3" id="KW-0804">Transcription</keyword>
<gene>
    <name evidence="5" type="ORF">FJQ55_00940</name>
</gene>
<evidence type="ECO:0000256" key="3">
    <source>
        <dbReference type="ARBA" id="ARBA00023163"/>
    </source>
</evidence>
<dbReference type="InterPro" id="IPR012318">
    <property type="entry name" value="HTH_CRP"/>
</dbReference>
<evidence type="ECO:0000259" key="4">
    <source>
        <dbReference type="PROSITE" id="PS51063"/>
    </source>
</evidence>
<evidence type="ECO:0000313" key="5">
    <source>
        <dbReference type="EMBL" id="TPP09474.1"/>
    </source>
</evidence>
<dbReference type="InterPro" id="IPR036388">
    <property type="entry name" value="WH-like_DNA-bd_sf"/>
</dbReference>
<evidence type="ECO:0000313" key="6">
    <source>
        <dbReference type="Proteomes" id="UP000316429"/>
    </source>
</evidence>
<keyword evidence="1" id="KW-0805">Transcription regulation</keyword>
<dbReference type="EMBL" id="VFYP01000001">
    <property type="protein sequence ID" value="TPP09474.1"/>
    <property type="molecule type" value="Genomic_DNA"/>
</dbReference>
<dbReference type="GO" id="GO:0003677">
    <property type="term" value="F:DNA binding"/>
    <property type="evidence" value="ECO:0007669"/>
    <property type="project" value="UniProtKB-KW"/>
</dbReference>
<dbReference type="PRINTS" id="PR00034">
    <property type="entry name" value="HTHCRP"/>
</dbReference>
<dbReference type="SUPFAM" id="SSF51206">
    <property type="entry name" value="cAMP-binding domain-like"/>
    <property type="match status" value="1"/>
</dbReference>
<proteinExistence type="predicted"/>
<keyword evidence="6" id="KW-1185">Reference proteome</keyword>
<name>A0A504U3B4_9HYPH</name>
<dbReference type="InterPro" id="IPR018490">
    <property type="entry name" value="cNMP-bd_dom_sf"/>
</dbReference>
<comment type="caution">
    <text evidence="5">The sequence shown here is derived from an EMBL/GenBank/DDBJ whole genome shotgun (WGS) entry which is preliminary data.</text>
</comment>
<dbReference type="SMART" id="SM00419">
    <property type="entry name" value="HTH_CRP"/>
    <property type="match status" value="1"/>
</dbReference>
<reference evidence="5 6" key="1">
    <citation type="submission" date="2019-06" db="EMBL/GenBank/DDBJ databases">
        <title>Rhizobium sp. CL12 isolated from roots of soybean.</title>
        <authorList>
            <person name="Wang C."/>
        </authorList>
    </citation>
    <scope>NUCLEOTIDE SEQUENCE [LARGE SCALE GENOMIC DNA]</scope>
    <source>
        <strain evidence="5 6">CL12</strain>
    </source>
</reference>
<organism evidence="5 6">
    <name type="scientific">Rhizobium glycinendophyticum</name>
    <dbReference type="NCBI Taxonomy" id="2589807"/>
    <lineage>
        <taxon>Bacteria</taxon>
        <taxon>Pseudomonadati</taxon>
        <taxon>Pseudomonadota</taxon>
        <taxon>Alphaproteobacteria</taxon>
        <taxon>Hyphomicrobiales</taxon>
        <taxon>Rhizobiaceae</taxon>
        <taxon>Rhizobium/Agrobacterium group</taxon>
        <taxon>Rhizobium</taxon>
    </lineage>
</organism>
<evidence type="ECO:0000256" key="2">
    <source>
        <dbReference type="ARBA" id="ARBA00023125"/>
    </source>
</evidence>
<dbReference type="Gene3D" id="2.60.120.10">
    <property type="entry name" value="Jelly Rolls"/>
    <property type="match status" value="1"/>
</dbReference>
<dbReference type="CDD" id="cd00092">
    <property type="entry name" value="HTH_CRP"/>
    <property type="match status" value="1"/>
</dbReference>
<dbReference type="InterPro" id="IPR014710">
    <property type="entry name" value="RmlC-like_jellyroll"/>
</dbReference>
<dbReference type="AlphaFoldDB" id="A0A504U3B4"/>
<dbReference type="Pfam" id="PF13545">
    <property type="entry name" value="HTH_Crp_2"/>
    <property type="match status" value="1"/>
</dbReference>
<feature type="domain" description="HTH crp-type" evidence="4">
    <location>
        <begin position="148"/>
        <end position="226"/>
    </location>
</feature>
<dbReference type="GO" id="GO:0006355">
    <property type="term" value="P:regulation of DNA-templated transcription"/>
    <property type="evidence" value="ECO:0007669"/>
    <property type="project" value="InterPro"/>
</dbReference>
<dbReference type="InterPro" id="IPR036390">
    <property type="entry name" value="WH_DNA-bd_sf"/>
</dbReference>
<sequence length="239" mass="26142">MHFDACPVAIRMSVMLSMLADGEAHKASSPAVVRNALQRVRSEDHALLPPRTTVFLEGFSRSPQYRVVDGCVATSQTLSDGRRQIIDLVGPGRLVGLGLGDRNRYSAETLGLTRLEPIAEPLSHGDLETALNEMLARSQALTMLLGRKTAPERVASALLDLAGQFGRPARQQKRGAVTFHLFPTRTDLADWLGLTVETVSRCFTRLKKAGLIDFQHSDRVTLLEPLHLARVASGDRPLS</sequence>
<keyword evidence="2" id="KW-0238">DNA-binding</keyword>
<evidence type="ECO:0000256" key="1">
    <source>
        <dbReference type="ARBA" id="ARBA00023015"/>
    </source>
</evidence>
<dbReference type="PROSITE" id="PS51063">
    <property type="entry name" value="HTH_CRP_2"/>
    <property type="match status" value="1"/>
</dbReference>
<dbReference type="Gene3D" id="1.10.10.10">
    <property type="entry name" value="Winged helix-like DNA-binding domain superfamily/Winged helix DNA-binding domain"/>
    <property type="match status" value="1"/>
</dbReference>
<accession>A0A504U3B4</accession>
<protein>
    <submittedName>
        <fullName evidence="5">Crp/Fnr family transcriptional regulator</fullName>
    </submittedName>
</protein>
<dbReference type="SUPFAM" id="SSF46785">
    <property type="entry name" value="Winged helix' DNA-binding domain"/>
    <property type="match status" value="1"/>
</dbReference>